<keyword evidence="5 8" id="KW-1133">Transmembrane helix</keyword>
<dbReference type="Gene3D" id="1.20.1730.10">
    <property type="entry name" value="Sodium/glucose cotransporter"/>
    <property type="match status" value="1"/>
</dbReference>
<evidence type="ECO:0000313" key="9">
    <source>
        <dbReference type="EMBL" id="MDN4523000.1"/>
    </source>
</evidence>
<accession>A0ABT8HQH7</accession>
<keyword evidence="3" id="KW-0813">Transport</keyword>
<organism evidence="9 10">
    <name type="scientific">Fictibacillus fluitans</name>
    <dbReference type="NCBI Taxonomy" id="3058422"/>
    <lineage>
        <taxon>Bacteria</taxon>
        <taxon>Bacillati</taxon>
        <taxon>Bacillota</taxon>
        <taxon>Bacilli</taxon>
        <taxon>Bacillales</taxon>
        <taxon>Fictibacillaceae</taxon>
        <taxon>Fictibacillus</taxon>
    </lineage>
</organism>
<dbReference type="Proteomes" id="UP001172721">
    <property type="component" value="Unassembled WGS sequence"/>
</dbReference>
<dbReference type="Pfam" id="PF00474">
    <property type="entry name" value="SSF"/>
    <property type="match status" value="1"/>
</dbReference>
<evidence type="ECO:0000256" key="6">
    <source>
        <dbReference type="ARBA" id="ARBA00023136"/>
    </source>
</evidence>
<feature type="transmembrane region" description="Helical" evidence="8">
    <location>
        <begin position="419"/>
        <end position="437"/>
    </location>
</feature>
<evidence type="ECO:0000256" key="4">
    <source>
        <dbReference type="ARBA" id="ARBA00022692"/>
    </source>
</evidence>
<dbReference type="InterPro" id="IPR050277">
    <property type="entry name" value="Sodium:Solute_Symporter"/>
</dbReference>
<keyword evidence="6 8" id="KW-0472">Membrane</keyword>
<comment type="subcellular location">
    <subcellularLocation>
        <location evidence="1">Membrane</location>
        <topology evidence="1">Multi-pass membrane protein</topology>
    </subcellularLocation>
</comment>
<dbReference type="InterPro" id="IPR038377">
    <property type="entry name" value="Na/Glc_symporter_sf"/>
</dbReference>
<feature type="transmembrane region" description="Helical" evidence="8">
    <location>
        <begin position="72"/>
        <end position="91"/>
    </location>
</feature>
<feature type="transmembrane region" description="Helical" evidence="8">
    <location>
        <begin position="317"/>
        <end position="345"/>
    </location>
</feature>
<feature type="transmembrane region" description="Helical" evidence="8">
    <location>
        <begin position="188"/>
        <end position="206"/>
    </location>
</feature>
<feature type="transmembrane region" description="Helical" evidence="8">
    <location>
        <begin position="389"/>
        <end position="412"/>
    </location>
</feature>
<evidence type="ECO:0000256" key="7">
    <source>
        <dbReference type="RuleBase" id="RU362091"/>
    </source>
</evidence>
<dbReference type="PROSITE" id="PS50283">
    <property type="entry name" value="NA_SOLUT_SYMP_3"/>
    <property type="match status" value="1"/>
</dbReference>
<keyword evidence="10" id="KW-1185">Reference proteome</keyword>
<dbReference type="EMBL" id="JAUHTR010000001">
    <property type="protein sequence ID" value="MDN4523000.1"/>
    <property type="molecule type" value="Genomic_DNA"/>
</dbReference>
<evidence type="ECO:0000313" key="10">
    <source>
        <dbReference type="Proteomes" id="UP001172721"/>
    </source>
</evidence>
<evidence type="ECO:0000256" key="2">
    <source>
        <dbReference type="ARBA" id="ARBA00006434"/>
    </source>
</evidence>
<sequence>MNSALLIILLFLLFSLYLGIRAKRGKDMNMEQFAVGGRGFGTLFIFLLIAGEVYTTFTFLGGSGWAYSKGAAAYYVPAYIFLAYVLSYWLAPKVWRYAKDHNIISQPDFFASKYNSRGLGIIVAIVGSMALVPYIVIQFKGLGIIVGEASYGAIPPLTASIIGAAVVTIYVMVSGIHGSAWTALIKDFMILAIVIFLGIYIPFHYFGGIQPMFENVQAVKPEMLTLSAEGLSPAWFISTVLLNALGFYLLPNSFVVVLSANGEKSIRKNAITLPLYTLLLLFVFFIGFAAVLKIPGLQGADGDLSLLRLAIQTFDPWMIGLIGAAGLLTALVPASVMLMAASVGLTKSFYKVLVPHATEKQQLNVSKLFILLISSAALVLTVTGGEALAMLNIMSYSLVTQLAPSLFFSLFNKNTVNKYGAGAGIIVSVLLVLYVTIKEIKISTFLPDVPHVINDISLGFIALIINVIVMLVVSFITRAMAVNSTSLENVENSSFLKREG</sequence>
<feature type="transmembrane region" description="Helical" evidence="8">
    <location>
        <begin position="6"/>
        <end position="22"/>
    </location>
</feature>
<proteinExistence type="inferred from homology"/>
<dbReference type="RefSeq" id="WP_301164069.1">
    <property type="nucleotide sequence ID" value="NZ_JAUHTR010000001.1"/>
</dbReference>
<dbReference type="InterPro" id="IPR001734">
    <property type="entry name" value="Na/solute_symporter"/>
</dbReference>
<comment type="caution">
    <text evidence="9">The sequence shown here is derived from an EMBL/GenBank/DDBJ whole genome shotgun (WGS) entry which is preliminary data.</text>
</comment>
<name>A0ABT8HQH7_9BACL</name>
<evidence type="ECO:0000256" key="3">
    <source>
        <dbReference type="ARBA" id="ARBA00022448"/>
    </source>
</evidence>
<gene>
    <name evidence="9" type="ORF">QYB97_00860</name>
</gene>
<evidence type="ECO:0000256" key="1">
    <source>
        <dbReference type="ARBA" id="ARBA00004141"/>
    </source>
</evidence>
<evidence type="ECO:0000256" key="5">
    <source>
        <dbReference type="ARBA" id="ARBA00022989"/>
    </source>
</evidence>
<feature type="transmembrane region" description="Helical" evidence="8">
    <location>
        <begin position="273"/>
        <end position="297"/>
    </location>
</feature>
<feature type="transmembrane region" description="Helical" evidence="8">
    <location>
        <begin position="157"/>
        <end position="176"/>
    </location>
</feature>
<dbReference type="PANTHER" id="PTHR48086:SF8">
    <property type="entry name" value="MONOCARBOXYLIC ACID PERMEASE"/>
    <property type="match status" value="1"/>
</dbReference>
<feature type="transmembrane region" description="Helical" evidence="8">
    <location>
        <begin position="234"/>
        <end position="261"/>
    </location>
</feature>
<evidence type="ECO:0000256" key="8">
    <source>
        <dbReference type="SAM" id="Phobius"/>
    </source>
</evidence>
<dbReference type="PANTHER" id="PTHR48086">
    <property type="entry name" value="SODIUM/PROLINE SYMPORTER-RELATED"/>
    <property type="match status" value="1"/>
</dbReference>
<feature type="transmembrane region" description="Helical" evidence="8">
    <location>
        <begin position="365"/>
        <end position="383"/>
    </location>
</feature>
<feature type="transmembrane region" description="Helical" evidence="8">
    <location>
        <begin position="43"/>
        <end position="66"/>
    </location>
</feature>
<comment type="similarity">
    <text evidence="2 7">Belongs to the sodium:solute symporter (SSF) (TC 2.A.21) family.</text>
</comment>
<feature type="transmembrane region" description="Helical" evidence="8">
    <location>
        <begin position="457"/>
        <end position="476"/>
    </location>
</feature>
<reference evidence="9" key="1">
    <citation type="submission" date="2023-07" db="EMBL/GenBank/DDBJ databases">
        <title>Fictibacillus sp. isolated from freshwater pond.</title>
        <authorList>
            <person name="Kirdat K."/>
            <person name="Bhat A."/>
            <person name="Mourya A."/>
            <person name="Yadav A."/>
        </authorList>
    </citation>
    <scope>NUCLEOTIDE SEQUENCE</scope>
    <source>
        <strain evidence="9">NE201</strain>
    </source>
</reference>
<keyword evidence="4 8" id="KW-0812">Transmembrane</keyword>
<dbReference type="CDD" id="cd10322">
    <property type="entry name" value="SLC5sbd"/>
    <property type="match status" value="1"/>
</dbReference>
<protein>
    <submittedName>
        <fullName evidence="9">Sodium:solute symporter family protein</fullName>
    </submittedName>
</protein>
<feature type="transmembrane region" description="Helical" evidence="8">
    <location>
        <begin position="119"/>
        <end position="137"/>
    </location>
</feature>